<protein>
    <submittedName>
        <fullName evidence="2">Cold-shock DNA-binding domain protein</fullName>
    </submittedName>
</protein>
<dbReference type="Proteomes" id="UP000320176">
    <property type="component" value="Unassembled WGS sequence"/>
</dbReference>
<dbReference type="Gene3D" id="2.40.50.140">
    <property type="entry name" value="Nucleic acid-binding proteins"/>
    <property type="match status" value="1"/>
</dbReference>
<sequence length="134" mass="15857">MPSPDSKNDPPERKPFRIQRKRLGSIRKIDPKGEFGFIDAEDFRDDVFFHRTVWQSNALQQWNTGPLSVELETQFVEFEIDDEVWATDKKLRAKVVRPTRRPEGRKMSGRDATFKIITHHPNARRKRPKWRGNS</sequence>
<evidence type="ECO:0000313" key="2">
    <source>
        <dbReference type="EMBL" id="TWU06250.1"/>
    </source>
</evidence>
<accession>A0A5C6B2Y5</accession>
<name>A0A5C6B2Y5_9BACT</name>
<dbReference type="AlphaFoldDB" id="A0A5C6B2Y5"/>
<dbReference type="OrthoDB" id="270195at2"/>
<dbReference type="Pfam" id="PF00313">
    <property type="entry name" value="CSD"/>
    <property type="match status" value="1"/>
</dbReference>
<keyword evidence="2" id="KW-0238">DNA-binding</keyword>
<comment type="caution">
    <text evidence="2">The sequence shown here is derived from an EMBL/GenBank/DDBJ whole genome shotgun (WGS) entry which is preliminary data.</text>
</comment>
<dbReference type="InterPro" id="IPR012340">
    <property type="entry name" value="NA-bd_OB-fold"/>
</dbReference>
<proteinExistence type="predicted"/>
<evidence type="ECO:0000259" key="1">
    <source>
        <dbReference type="Pfam" id="PF00313"/>
    </source>
</evidence>
<evidence type="ECO:0000313" key="3">
    <source>
        <dbReference type="Proteomes" id="UP000320176"/>
    </source>
</evidence>
<dbReference type="GO" id="GO:0003677">
    <property type="term" value="F:DNA binding"/>
    <property type="evidence" value="ECO:0007669"/>
    <property type="project" value="UniProtKB-KW"/>
</dbReference>
<gene>
    <name evidence="2" type="ORF">Pla52n_19710</name>
</gene>
<dbReference type="InterPro" id="IPR002059">
    <property type="entry name" value="CSP_DNA-bd"/>
</dbReference>
<reference evidence="2 3" key="1">
    <citation type="submission" date="2019-02" db="EMBL/GenBank/DDBJ databases">
        <title>Deep-cultivation of Planctomycetes and their phenomic and genomic characterization uncovers novel biology.</title>
        <authorList>
            <person name="Wiegand S."/>
            <person name="Jogler M."/>
            <person name="Boedeker C."/>
            <person name="Pinto D."/>
            <person name="Vollmers J."/>
            <person name="Rivas-Marin E."/>
            <person name="Kohn T."/>
            <person name="Peeters S.H."/>
            <person name="Heuer A."/>
            <person name="Rast P."/>
            <person name="Oberbeckmann S."/>
            <person name="Bunk B."/>
            <person name="Jeske O."/>
            <person name="Meyerdierks A."/>
            <person name="Storesund J.E."/>
            <person name="Kallscheuer N."/>
            <person name="Luecker S."/>
            <person name="Lage O.M."/>
            <person name="Pohl T."/>
            <person name="Merkel B.J."/>
            <person name="Hornburger P."/>
            <person name="Mueller R.-W."/>
            <person name="Bruemmer F."/>
            <person name="Labrenz M."/>
            <person name="Spormann A.M."/>
            <person name="Op Den Camp H."/>
            <person name="Overmann J."/>
            <person name="Amann R."/>
            <person name="Jetten M.S.M."/>
            <person name="Mascher T."/>
            <person name="Medema M.H."/>
            <person name="Devos D.P."/>
            <person name="Kaster A.-K."/>
            <person name="Ovreas L."/>
            <person name="Rohde M."/>
            <person name="Galperin M.Y."/>
            <person name="Jogler C."/>
        </authorList>
    </citation>
    <scope>NUCLEOTIDE SEQUENCE [LARGE SCALE GENOMIC DNA]</scope>
    <source>
        <strain evidence="2 3">Pla52n</strain>
    </source>
</reference>
<keyword evidence="3" id="KW-1185">Reference proteome</keyword>
<feature type="domain" description="CSD" evidence="1">
    <location>
        <begin position="24"/>
        <end position="97"/>
    </location>
</feature>
<dbReference type="RefSeq" id="WP_146519355.1">
    <property type="nucleotide sequence ID" value="NZ_CP151726.1"/>
</dbReference>
<organism evidence="2 3">
    <name type="scientific">Stieleria varia</name>
    <dbReference type="NCBI Taxonomy" id="2528005"/>
    <lineage>
        <taxon>Bacteria</taxon>
        <taxon>Pseudomonadati</taxon>
        <taxon>Planctomycetota</taxon>
        <taxon>Planctomycetia</taxon>
        <taxon>Pirellulales</taxon>
        <taxon>Pirellulaceae</taxon>
        <taxon>Stieleria</taxon>
    </lineage>
</organism>
<dbReference type="EMBL" id="SJPN01000002">
    <property type="protein sequence ID" value="TWU06250.1"/>
    <property type="molecule type" value="Genomic_DNA"/>
</dbReference>
<dbReference type="SUPFAM" id="SSF50249">
    <property type="entry name" value="Nucleic acid-binding proteins"/>
    <property type="match status" value="1"/>
</dbReference>